<feature type="compositionally biased region" description="Low complexity" evidence="1">
    <location>
        <begin position="35"/>
        <end position="52"/>
    </location>
</feature>
<evidence type="ECO:0000313" key="3">
    <source>
        <dbReference type="EMBL" id="MBO2007619.1"/>
    </source>
</evidence>
<dbReference type="EMBL" id="JAGETZ010000001">
    <property type="protein sequence ID" value="MBO2007619.1"/>
    <property type="molecule type" value="Genomic_DNA"/>
</dbReference>
<comment type="caution">
    <text evidence="3">The sequence shown here is derived from an EMBL/GenBank/DDBJ whole genome shotgun (WGS) entry which is preliminary data.</text>
</comment>
<sequence length="262" mass="27944">MKQLSLATILLVMLAACRPETPATEQATPAPPAAPAATTATTPPAAASPTDTLHLPSGQIAQLQPTTEQAFNKLPAGGLSDLPNDPTSEHLEATQGQVRRQGLDLLLKPEQGAEARLSSTPDAKFTLENGEGVKYMYWGSLPAAHQWAVRAWYWESAGTALVDQRTGRHVEVVGDPVASPDGRFVLLTSPGLSGGEQANTVALVQVDAAGPRLLWRREPTTWEPNEVRWASPIRAVLKLRHTDAEGSIADDAPVSYAELTIK</sequence>
<protein>
    <recommendedName>
        <fullName evidence="5">Lipoprotein</fullName>
    </recommendedName>
</protein>
<keyword evidence="4" id="KW-1185">Reference proteome</keyword>
<dbReference type="Proteomes" id="UP000664369">
    <property type="component" value="Unassembled WGS sequence"/>
</dbReference>
<dbReference type="PROSITE" id="PS51257">
    <property type="entry name" value="PROKAR_LIPOPROTEIN"/>
    <property type="match status" value="1"/>
</dbReference>
<evidence type="ECO:0008006" key="5">
    <source>
        <dbReference type="Google" id="ProtNLM"/>
    </source>
</evidence>
<feature type="signal peptide" evidence="2">
    <location>
        <begin position="1"/>
        <end position="23"/>
    </location>
</feature>
<name>A0ABS3Q8Q4_9BACT</name>
<organism evidence="3 4">
    <name type="scientific">Hymenobacter negativus</name>
    <dbReference type="NCBI Taxonomy" id="2795026"/>
    <lineage>
        <taxon>Bacteria</taxon>
        <taxon>Pseudomonadati</taxon>
        <taxon>Bacteroidota</taxon>
        <taxon>Cytophagia</taxon>
        <taxon>Cytophagales</taxon>
        <taxon>Hymenobacteraceae</taxon>
        <taxon>Hymenobacter</taxon>
    </lineage>
</organism>
<evidence type="ECO:0000256" key="2">
    <source>
        <dbReference type="SAM" id="SignalP"/>
    </source>
</evidence>
<evidence type="ECO:0000313" key="4">
    <source>
        <dbReference type="Proteomes" id="UP000664369"/>
    </source>
</evidence>
<gene>
    <name evidence="3" type="ORF">J4E00_01055</name>
</gene>
<reference evidence="3 4" key="1">
    <citation type="submission" date="2021-03" db="EMBL/GenBank/DDBJ databases">
        <authorList>
            <person name="Kim M.K."/>
        </authorList>
    </citation>
    <scope>NUCLEOTIDE SEQUENCE [LARGE SCALE GENOMIC DNA]</scope>
    <source>
        <strain evidence="3 4">BT442</strain>
    </source>
</reference>
<feature type="region of interest" description="Disordered" evidence="1">
    <location>
        <begin position="22"/>
        <end position="53"/>
    </location>
</feature>
<accession>A0ABS3Q8Q4</accession>
<feature type="chain" id="PRO_5045524134" description="Lipoprotein" evidence="2">
    <location>
        <begin position="24"/>
        <end position="262"/>
    </location>
</feature>
<proteinExistence type="predicted"/>
<dbReference type="RefSeq" id="WP_208173157.1">
    <property type="nucleotide sequence ID" value="NZ_JAGETZ010000001.1"/>
</dbReference>
<keyword evidence="2" id="KW-0732">Signal</keyword>
<evidence type="ECO:0000256" key="1">
    <source>
        <dbReference type="SAM" id="MobiDB-lite"/>
    </source>
</evidence>